<accession>A0A6N8G1B3</accession>
<name>A0A6N8G1B3_9CHRO</name>
<sequence length="198" mass="22582">MQNEVWLRPLIWMDYRLAVLFTVLIPLILLAWAFVQKAEAIQRLLTIYWRVSSLLAITVYLLIAALPVGYISGTIARILIPIALWFWIDLNEEIDDQPKGALKLTFNSWRWAVTIYSVLGAIASIPFIQCAFSREALATPLCTILREPPLLFREYFHANSTPQFLGFLGVVGLIFYVVCLSYFVLFKLGKQGRSALPQ</sequence>
<evidence type="ECO:0000256" key="1">
    <source>
        <dbReference type="SAM" id="Phobius"/>
    </source>
</evidence>
<dbReference type="RefSeq" id="WP_105220750.1">
    <property type="nucleotide sequence ID" value="NZ_CAWNSU010000068.1"/>
</dbReference>
<dbReference type="Proteomes" id="UP000441797">
    <property type="component" value="Unassembled WGS sequence"/>
</dbReference>
<proteinExistence type="predicted"/>
<feature type="transmembrane region" description="Helical" evidence="1">
    <location>
        <begin position="15"/>
        <end position="35"/>
    </location>
</feature>
<evidence type="ECO:0000313" key="3">
    <source>
        <dbReference type="Proteomes" id="UP000441797"/>
    </source>
</evidence>
<dbReference type="Pfam" id="PF11375">
    <property type="entry name" value="DUF3177"/>
    <property type="match status" value="1"/>
</dbReference>
<reference evidence="2 3" key="1">
    <citation type="journal article" date="2019" name="Front. Microbiol.">
        <title>Genomic Features for Desiccation Tolerance and Sugar Biosynthesis in the Extremophile Gloeocapsopsis sp. UTEX B3054.</title>
        <authorList>
            <person name="Urrejola C."/>
            <person name="Alcorta J."/>
            <person name="Salas L."/>
            <person name="Vasquez M."/>
            <person name="Polz M.F."/>
            <person name="Vicuna R."/>
            <person name="Diez B."/>
        </authorList>
    </citation>
    <scope>NUCLEOTIDE SEQUENCE [LARGE SCALE GENOMIC DNA]</scope>
    <source>
        <strain evidence="2 3">1H9</strain>
    </source>
</reference>
<organism evidence="2 3">
    <name type="scientific">Gloeocapsopsis dulcis AAB1 = 1H9</name>
    <dbReference type="NCBI Taxonomy" id="1433147"/>
    <lineage>
        <taxon>Bacteria</taxon>
        <taxon>Bacillati</taxon>
        <taxon>Cyanobacteriota</taxon>
        <taxon>Cyanophyceae</taxon>
        <taxon>Oscillatoriophycideae</taxon>
        <taxon>Chroococcales</taxon>
        <taxon>Chroococcaceae</taxon>
        <taxon>Gloeocapsopsis</taxon>
        <taxon>Gloeocapsopsis dulcis</taxon>
    </lineage>
</organism>
<feature type="transmembrane region" description="Helical" evidence="1">
    <location>
        <begin position="164"/>
        <end position="185"/>
    </location>
</feature>
<feature type="transmembrane region" description="Helical" evidence="1">
    <location>
        <begin position="70"/>
        <end position="88"/>
    </location>
</feature>
<dbReference type="InterPro" id="IPR021515">
    <property type="entry name" value="DUF3177"/>
</dbReference>
<protein>
    <recommendedName>
        <fullName evidence="4">DUF3177 domain-containing protein</fullName>
    </recommendedName>
</protein>
<dbReference type="OrthoDB" id="517164at2"/>
<feature type="transmembrane region" description="Helical" evidence="1">
    <location>
        <begin position="109"/>
        <end position="128"/>
    </location>
</feature>
<evidence type="ECO:0008006" key="4">
    <source>
        <dbReference type="Google" id="ProtNLM"/>
    </source>
</evidence>
<keyword evidence="3" id="KW-1185">Reference proteome</keyword>
<keyword evidence="1" id="KW-0472">Membrane</keyword>
<dbReference type="EMBL" id="NAPY01000045">
    <property type="protein sequence ID" value="MUL38682.1"/>
    <property type="molecule type" value="Genomic_DNA"/>
</dbReference>
<evidence type="ECO:0000313" key="2">
    <source>
        <dbReference type="EMBL" id="MUL38682.1"/>
    </source>
</evidence>
<gene>
    <name evidence="2" type="ORF">BWI75_20745</name>
</gene>
<feature type="transmembrane region" description="Helical" evidence="1">
    <location>
        <begin position="47"/>
        <end position="64"/>
    </location>
</feature>
<keyword evidence="1" id="KW-1133">Transmembrane helix</keyword>
<keyword evidence="1" id="KW-0812">Transmembrane</keyword>
<dbReference type="AlphaFoldDB" id="A0A6N8G1B3"/>
<comment type="caution">
    <text evidence="2">The sequence shown here is derived from an EMBL/GenBank/DDBJ whole genome shotgun (WGS) entry which is preliminary data.</text>
</comment>